<dbReference type="Pfam" id="PF00132">
    <property type="entry name" value="Hexapep"/>
    <property type="match status" value="1"/>
</dbReference>
<evidence type="ECO:0000313" key="10">
    <source>
        <dbReference type="Proteomes" id="UP000636891"/>
    </source>
</evidence>
<comment type="function">
    <text evidence="7">Catalyzes the N-acylation of UDP-3-O-acylglucosamine using 3-hydroxyacyl-ACP as the acyl donor. Is involved in the biosynthesis of lipid A, a phosphorylated glycolipid that anchors the lipopolysaccharide to the outer membrane of the cell.</text>
</comment>
<dbReference type="PANTHER" id="PTHR43378:SF2">
    <property type="entry name" value="UDP-3-O-ACYLGLUCOSAMINE N-ACYLTRANSFERASE 1, MITOCHONDRIAL-RELATED"/>
    <property type="match status" value="1"/>
</dbReference>
<gene>
    <name evidence="7 9" type="primary">lpxD</name>
    <name evidence="9" type="ORF">H8S08_06010</name>
</gene>
<evidence type="ECO:0000256" key="3">
    <source>
        <dbReference type="ARBA" id="ARBA00022679"/>
    </source>
</evidence>
<dbReference type="Proteomes" id="UP000636891">
    <property type="component" value="Unassembled WGS sequence"/>
</dbReference>
<dbReference type="Pfam" id="PF14602">
    <property type="entry name" value="Hexapep_2"/>
    <property type="match status" value="1"/>
</dbReference>
<comment type="pathway">
    <text evidence="7">Bacterial outer membrane biogenesis; LPS lipid A biosynthesis.</text>
</comment>
<reference evidence="9 10" key="1">
    <citation type="submission" date="2020-08" db="EMBL/GenBank/DDBJ databases">
        <title>Genome public.</title>
        <authorList>
            <person name="Liu C."/>
            <person name="Sun Q."/>
        </authorList>
    </citation>
    <scope>NUCLEOTIDE SEQUENCE [LARGE SCALE GENOMIC DNA]</scope>
    <source>
        <strain evidence="9 10">New-7</strain>
    </source>
</reference>
<dbReference type="EMBL" id="JACOOK010000003">
    <property type="protein sequence ID" value="MBC5616573.1"/>
    <property type="molecule type" value="Genomic_DNA"/>
</dbReference>
<dbReference type="Pfam" id="PF04613">
    <property type="entry name" value="LpxD"/>
    <property type="match status" value="1"/>
</dbReference>
<keyword evidence="6 7" id="KW-0012">Acyltransferase</keyword>
<dbReference type="NCBIfam" id="NF002060">
    <property type="entry name" value="PRK00892.1"/>
    <property type="match status" value="1"/>
</dbReference>
<comment type="similarity">
    <text evidence="7">Belongs to the transferase hexapeptide repeat family. LpxD subfamily.</text>
</comment>
<protein>
    <recommendedName>
        <fullName evidence="7">UDP-3-O-acylglucosamine N-acyltransferase</fullName>
        <ecNumber evidence="7">2.3.1.191</ecNumber>
    </recommendedName>
</protein>
<evidence type="ECO:0000256" key="5">
    <source>
        <dbReference type="ARBA" id="ARBA00023098"/>
    </source>
</evidence>
<dbReference type="InterPro" id="IPR011004">
    <property type="entry name" value="Trimer_LpxA-like_sf"/>
</dbReference>
<name>A0ABR7CLN9_9BACT</name>
<keyword evidence="1 7" id="KW-0444">Lipid biosynthesis</keyword>
<proteinExistence type="inferred from homology"/>
<feature type="domain" description="UDP-3-O-[3-hydroxymyristoyl] glucosamine N-acyltransferase non-repeat region" evidence="8">
    <location>
        <begin position="23"/>
        <end position="90"/>
    </location>
</feature>
<dbReference type="RefSeq" id="WP_186965861.1">
    <property type="nucleotide sequence ID" value="NZ_JACOOK010000003.1"/>
</dbReference>
<dbReference type="NCBIfam" id="TIGR01853">
    <property type="entry name" value="lipid_A_lpxD"/>
    <property type="match status" value="1"/>
</dbReference>
<dbReference type="PANTHER" id="PTHR43378">
    <property type="entry name" value="UDP-3-O-ACYLGLUCOSAMINE N-ACYLTRANSFERASE"/>
    <property type="match status" value="1"/>
</dbReference>
<dbReference type="EC" id="2.3.1.191" evidence="7"/>
<evidence type="ECO:0000256" key="1">
    <source>
        <dbReference type="ARBA" id="ARBA00022516"/>
    </source>
</evidence>
<keyword evidence="2 7" id="KW-0441">Lipid A biosynthesis</keyword>
<keyword evidence="10" id="KW-1185">Reference proteome</keyword>
<accession>A0ABR7CLN9</accession>
<dbReference type="SUPFAM" id="SSF51161">
    <property type="entry name" value="Trimeric LpxA-like enzymes"/>
    <property type="match status" value="1"/>
</dbReference>
<evidence type="ECO:0000259" key="8">
    <source>
        <dbReference type="Pfam" id="PF04613"/>
    </source>
</evidence>
<dbReference type="InterPro" id="IPR007691">
    <property type="entry name" value="LpxD"/>
</dbReference>
<evidence type="ECO:0000256" key="6">
    <source>
        <dbReference type="ARBA" id="ARBA00023315"/>
    </source>
</evidence>
<dbReference type="Gene3D" id="2.160.10.10">
    <property type="entry name" value="Hexapeptide repeat proteins"/>
    <property type="match status" value="1"/>
</dbReference>
<dbReference type="HAMAP" id="MF_00523">
    <property type="entry name" value="LpxD"/>
    <property type="match status" value="1"/>
</dbReference>
<evidence type="ECO:0000256" key="7">
    <source>
        <dbReference type="HAMAP-Rule" id="MF_00523"/>
    </source>
</evidence>
<sequence>MEFTAELIAGFLGGEIVGDPKAVVTSLAKIEEGKPGTLAFLSNPKYEHYIYDTQASIVIVNRSFEPMAPVAATMVKVEDAYSCFAKLLELYVANKPQKTGVSPLASVDPSAAVGEGAYIGAYAVIEQGVKTGKNCKIYPQVYLGDGVRLGDNVTLYPGVRIYEACVIGNNVTIHAGSVIGADGFGFAPDEKGEFHKIPQIGNVRIEDDVEIGANTCIDRATMGSTVIHKGVKLDNLIQIGHNVTVGANTVAASQVGVAGSSKVGAGCMLGGQVGIAGHLTVGDGVKLASKSGISNSIPDGETYMGNPAMPGIKYHRSHAVFRNLPDLSYKVRQLEKELEKLKAQLSAE</sequence>
<comment type="catalytic activity">
    <reaction evidence="7">
        <text>a UDP-3-O-[(3R)-3-hydroxyacyl]-alpha-D-glucosamine + a (3R)-hydroxyacyl-[ACP] = a UDP-2-N,3-O-bis[(3R)-3-hydroxyacyl]-alpha-D-glucosamine + holo-[ACP] + H(+)</text>
        <dbReference type="Rhea" id="RHEA:53836"/>
        <dbReference type="Rhea" id="RHEA-COMP:9685"/>
        <dbReference type="Rhea" id="RHEA-COMP:9945"/>
        <dbReference type="ChEBI" id="CHEBI:15378"/>
        <dbReference type="ChEBI" id="CHEBI:64479"/>
        <dbReference type="ChEBI" id="CHEBI:78827"/>
        <dbReference type="ChEBI" id="CHEBI:137740"/>
        <dbReference type="ChEBI" id="CHEBI:137748"/>
        <dbReference type="EC" id="2.3.1.191"/>
    </reaction>
</comment>
<dbReference type="Gene3D" id="3.40.1390.10">
    <property type="entry name" value="MurE/MurF, N-terminal domain"/>
    <property type="match status" value="1"/>
</dbReference>
<evidence type="ECO:0000256" key="4">
    <source>
        <dbReference type="ARBA" id="ARBA00022737"/>
    </source>
</evidence>
<organism evidence="9 10">
    <name type="scientific">Alistipes hominis</name>
    <dbReference type="NCBI Taxonomy" id="2763015"/>
    <lineage>
        <taxon>Bacteria</taxon>
        <taxon>Pseudomonadati</taxon>
        <taxon>Bacteroidota</taxon>
        <taxon>Bacteroidia</taxon>
        <taxon>Bacteroidales</taxon>
        <taxon>Rikenellaceae</taxon>
        <taxon>Alistipes</taxon>
    </lineage>
</organism>
<keyword evidence="3 7" id="KW-0808">Transferase</keyword>
<dbReference type="InterPro" id="IPR020573">
    <property type="entry name" value="UDP_GlcNAc_AcTrfase_non-rep"/>
</dbReference>
<keyword evidence="4 7" id="KW-0677">Repeat</keyword>
<keyword evidence="5 7" id="KW-0443">Lipid metabolism</keyword>
<evidence type="ECO:0000313" key="9">
    <source>
        <dbReference type="EMBL" id="MBC5616573.1"/>
    </source>
</evidence>
<comment type="caution">
    <text evidence="9">The sequence shown here is derived from an EMBL/GenBank/DDBJ whole genome shotgun (WGS) entry which is preliminary data.</text>
</comment>
<comment type="subunit">
    <text evidence="7">Homotrimer.</text>
</comment>
<dbReference type="CDD" id="cd03352">
    <property type="entry name" value="LbH_LpxD"/>
    <property type="match status" value="1"/>
</dbReference>
<dbReference type="InterPro" id="IPR001451">
    <property type="entry name" value="Hexapep"/>
</dbReference>
<feature type="active site" description="Proton acceptor" evidence="7">
    <location>
        <position position="241"/>
    </location>
</feature>
<dbReference type="GO" id="GO:0103118">
    <property type="term" value="F:UDP-3-O-[(3R)-3-hydroxyacyl]-glucosamine N-acyltransferase activity"/>
    <property type="evidence" value="ECO:0007669"/>
    <property type="project" value="UniProtKB-EC"/>
</dbReference>
<evidence type="ECO:0000256" key="2">
    <source>
        <dbReference type="ARBA" id="ARBA00022556"/>
    </source>
</evidence>